<dbReference type="Gene3D" id="1.10.3720.10">
    <property type="entry name" value="MetI-like"/>
    <property type="match status" value="1"/>
</dbReference>
<sequence length="297" mass="33677">MKIGKFTVHKQHLAPWLFLALPLAMYAVWVIVPILQSMVFSLTDRDSILYGRQYIGLGNFIRLISDPTFHLALKNNLFWMIAFVLLPIPIGLAIAMFFNQDFPGAKLFKTAFFIPMTLSYAVIGTIWAWIYHPDFGALNSLFRSLGLDNLAMQWLGDRRYMTGALIVVGIWRQVPYVMILYVAGLKNVPVELVEASMIDGAGWWQRFVRVILPMLRPATVVAVTISIIDSLRAFDIVYVMTNTKARAAEVLASYMYSSSFQYQDYGYGSAIAVVQFAITLGFILVYVHNTMKKETEL</sequence>
<organism evidence="9 10">
    <name type="scientific">Spirochaeta lutea</name>
    <dbReference type="NCBI Taxonomy" id="1480694"/>
    <lineage>
        <taxon>Bacteria</taxon>
        <taxon>Pseudomonadati</taxon>
        <taxon>Spirochaetota</taxon>
        <taxon>Spirochaetia</taxon>
        <taxon>Spirochaetales</taxon>
        <taxon>Spirochaetaceae</taxon>
        <taxon>Spirochaeta</taxon>
    </lineage>
</organism>
<evidence type="ECO:0000256" key="6">
    <source>
        <dbReference type="ARBA" id="ARBA00023136"/>
    </source>
</evidence>
<dbReference type="EMBL" id="JNUP01000049">
    <property type="protein sequence ID" value="KGE72659.1"/>
    <property type="molecule type" value="Genomic_DNA"/>
</dbReference>
<dbReference type="InterPro" id="IPR051393">
    <property type="entry name" value="ABC_transporter_permease"/>
</dbReference>
<dbReference type="PROSITE" id="PS50928">
    <property type="entry name" value="ABC_TM1"/>
    <property type="match status" value="1"/>
</dbReference>
<dbReference type="PANTHER" id="PTHR30193:SF37">
    <property type="entry name" value="INNER MEMBRANE ABC TRANSPORTER PERMEASE PROTEIN YCJO"/>
    <property type="match status" value="1"/>
</dbReference>
<gene>
    <name evidence="9" type="ORF">DC28_06290</name>
</gene>
<evidence type="ECO:0000256" key="1">
    <source>
        <dbReference type="ARBA" id="ARBA00004651"/>
    </source>
</evidence>
<keyword evidence="6 7" id="KW-0472">Membrane</keyword>
<feature type="transmembrane region" description="Helical" evidence="7">
    <location>
        <begin position="110"/>
        <end position="130"/>
    </location>
</feature>
<reference evidence="9 10" key="1">
    <citation type="submission" date="2014-05" db="EMBL/GenBank/DDBJ databases">
        <title>De novo Genome Sequence of Spirocheata sp.</title>
        <authorList>
            <person name="Shivani Y."/>
            <person name="Subhash Y."/>
            <person name="Tushar L."/>
            <person name="Sasikala C."/>
            <person name="Ramana C.V."/>
        </authorList>
    </citation>
    <scope>NUCLEOTIDE SEQUENCE [LARGE SCALE GENOMIC DNA]</scope>
    <source>
        <strain evidence="9 10">JC230</strain>
    </source>
</reference>
<evidence type="ECO:0000256" key="7">
    <source>
        <dbReference type="RuleBase" id="RU363032"/>
    </source>
</evidence>
<evidence type="ECO:0000259" key="8">
    <source>
        <dbReference type="PROSITE" id="PS50928"/>
    </source>
</evidence>
<feature type="transmembrane region" description="Helical" evidence="7">
    <location>
        <begin position="265"/>
        <end position="287"/>
    </location>
</feature>
<evidence type="ECO:0000256" key="4">
    <source>
        <dbReference type="ARBA" id="ARBA00022692"/>
    </source>
</evidence>
<accession>A0A098QY84</accession>
<feature type="transmembrane region" description="Helical" evidence="7">
    <location>
        <begin position="160"/>
        <end position="185"/>
    </location>
</feature>
<dbReference type="STRING" id="1480694.DC28_06290"/>
<keyword evidence="2 7" id="KW-0813">Transport</keyword>
<name>A0A098QY84_9SPIO</name>
<feature type="transmembrane region" description="Helical" evidence="7">
    <location>
        <begin position="77"/>
        <end position="98"/>
    </location>
</feature>
<feature type="domain" description="ABC transmembrane type-1" evidence="8">
    <location>
        <begin position="73"/>
        <end position="286"/>
    </location>
</feature>
<dbReference type="RefSeq" id="WP_037546907.1">
    <property type="nucleotide sequence ID" value="NZ_JNUP01000049.1"/>
</dbReference>
<dbReference type="Pfam" id="PF00528">
    <property type="entry name" value="BPD_transp_1"/>
    <property type="match status" value="1"/>
</dbReference>
<evidence type="ECO:0000256" key="3">
    <source>
        <dbReference type="ARBA" id="ARBA00022475"/>
    </source>
</evidence>
<keyword evidence="10" id="KW-1185">Reference proteome</keyword>
<dbReference type="PANTHER" id="PTHR30193">
    <property type="entry name" value="ABC TRANSPORTER PERMEASE PROTEIN"/>
    <property type="match status" value="1"/>
</dbReference>
<dbReference type="InterPro" id="IPR035906">
    <property type="entry name" value="MetI-like_sf"/>
</dbReference>
<dbReference type="Proteomes" id="UP000029692">
    <property type="component" value="Unassembled WGS sequence"/>
</dbReference>
<feature type="transmembrane region" description="Helical" evidence="7">
    <location>
        <begin position="206"/>
        <end position="228"/>
    </location>
</feature>
<evidence type="ECO:0000313" key="9">
    <source>
        <dbReference type="EMBL" id="KGE72659.1"/>
    </source>
</evidence>
<comment type="caution">
    <text evidence="9">The sequence shown here is derived from an EMBL/GenBank/DDBJ whole genome shotgun (WGS) entry which is preliminary data.</text>
</comment>
<proteinExistence type="inferred from homology"/>
<keyword evidence="3" id="KW-1003">Cell membrane</keyword>
<dbReference type="InterPro" id="IPR000515">
    <property type="entry name" value="MetI-like"/>
</dbReference>
<dbReference type="GO" id="GO:0055085">
    <property type="term" value="P:transmembrane transport"/>
    <property type="evidence" value="ECO:0007669"/>
    <property type="project" value="InterPro"/>
</dbReference>
<comment type="subcellular location">
    <subcellularLocation>
        <location evidence="1 7">Cell membrane</location>
        <topology evidence="1 7">Multi-pass membrane protein</topology>
    </subcellularLocation>
</comment>
<dbReference type="OrthoDB" id="9788108at2"/>
<keyword evidence="5 7" id="KW-1133">Transmembrane helix</keyword>
<feature type="transmembrane region" description="Helical" evidence="7">
    <location>
        <begin position="12"/>
        <end position="35"/>
    </location>
</feature>
<dbReference type="SUPFAM" id="SSF161098">
    <property type="entry name" value="MetI-like"/>
    <property type="match status" value="1"/>
</dbReference>
<evidence type="ECO:0000256" key="5">
    <source>
        <dbReference type="ARBA" id="ARBA00022989"/>
    </source>
</evidence>
<protein>
    <submittedName>
        <fullName evidence="9">ABC transporter permease</fullName>
    </submittedName>
</protein>
<dbReference type="CDD" id="cd06261">
    <property type="entry name" value="TM_PBP2"/>
    <property type="match status" value="1"/>
</dbReference>
<dbReference type="GO" id="GO:0005886">
    <property type="term" value="C:plasma membrane"/>
    <property type="evidence" value="ECO:0007669"/>
    <property type="project" value="UniProtKB-SubCell"/>
</dbReference>
<evidence type="ECO:0000256" key="2">
    <source>
        <dbReference type="ARBA" id="ARBA00022448"/>
    </source>
</evidence>
<comment type="similarity">
    <text evidence="7">Belongs to the binding-protein-dependent transport system permease family.</text>
</comment>
<dbReference type="AlphaFoldDB" id="A0A098QY84"/>
<evidence type="ECO:0000313" key="10">
    <source>
        <dbReference type="Proteomes" id="UP000029692"/>
    </source>
</evidence>
<dbReference type="eggNOG" id="COG1175">
    <property type="taxonomic scope" value="Bacteria"/>
</dbReference>
<keyword evidence="4 7" id="KW-0812">Transmembrane</keyword>